<organism evidence="1 2">
    <name type="scientific">Tenacibaculum pelagium</name>
    <dbReference type="NCBI Taxonomy" id="2759527"/>
    <lineage>
        <taxon>Bacteria</taxon>
        <taxon>Pseudomonadati</taxon>
        <taxon>Bacteroidota</taxon>
        <taxon>Flavobacteriia</taxon>
        <taxon>Flavobacteriales</taxon>
        <taxon>Flavobacteriaceae</taxon>
        <taxon>Tenacibaculum</taxon>
    </lineage>
</organism>
<evidence type="ECO:0000313" key="2">
    <source>
        <dbReference type="Proteomes" id="UP000563906"/>
    </source>
</evidence>
<dbReference type="Proteomes" id="UP000563906">
    <property type="component" value="Unassembled WGS sequence"/>
</dbReference>
<protein>
    <submittedName>
        <fullName evidence="1">Uncharacterized protein</fullName>
    </submittedName>
</protein>
<keyword evidence="2" id="KW-1185">Reference proteome</keyword>
<gene>
    <name evidence="1" type="ORF">H3Z83_12620</name>
</gene>
<dbReference type="RefSeq" id="WP_182125853.1">
    <property type="nucleotide sequence ID" value="NZ_JACGLS010000008.1"/>
</dbReference>
<evidence type="ECO:0000313" key="1">
    <source>
        <dbReference type="EMBL" id="MBA6157353.1"/>
    </source>
</evidence>
<dbReference type="EMBL" id="JACGLS010000008">
    <property type="protein sequence ID" value="MBA6157353.1"/>
    <property type="molecule type" value="Genomic_DNA"/>
</dbReference>
<dbReference type="AlphaFoldDB" id="A0A839AQI4"/>
<proteinExistence type="predicted"/>
<accession>A0A839AQI4</accession>
<comment type="caution">
    <text evidence="1">The sequence shown here is derived from an EMBL/GenBank/DDBJ whole genome shotgun (WGS) entry which is preliminary data.</text>
</comment>
<reference evidence="1 2" key="1">
    <citation type="submission" date="2020-07" db="EMBL/GenBank/DDBJ databases">
        <title>Bacterium isolated from marine sediment.</title>
        <authorList>
            <person name="Shang D."/>
            <person name="Du Z.-J."/>
        </authorList>
    </citation>
    <scope>NUCLEOTIDE SEQUENCE [LARGE SCALE GENOMIC DNA]</scope>
    <source>
        <strain evidence="1 2">S7007</strain>
    </source>
</reference>
<sequence length="109" mass="13165">MTVHFDQISKISCYNNFFSLKIDSHCKNVYLRDIIKIEAYGIPFIYLEEDILTLLIELENKSRYEIIESTKGWETLIKRLKKSFPEFKEQFNFPNDKIKKTVLYRKTEM</sequence>
<name>A0A839AQI4_9FLAO</name>